<proteinExistence type="predicted"/>
<evidence type="ECO:0000256" key="1">
    <source>
        <dbReference type="SAM" id="SignalP"/>
    </source>
</evidence>
<dbReference type="AlphaFoldDB" id="A0A934MI74"/>
<protein>
    <recommendedName>
        <fullName evidence="4">DUF3828 domain-containing protein</fullName>
    </recommendedName>
</protein>
<dbReference type="RefSeq" id="WP_198882773.1">
    <property type="nucleotide sequence ID" value="NZ_JAEKJA010000011.1"/>
</dbReference>
<name>A0A934MI74_9HYPH</name>
<dbReference type="EMBL" id="JAEKJA010000011">
    <property type="protein sequence ID" value="MBJ3776876.1"/>
    <property type="molecule type" value="Genomic_DNA"/>
</dbReference>
<sequence length="162" mass="17312">MLIALRPLARRLVVGALFAALLALAPRAGRAQDAVGDMAQEAVGVVAALYAAQASSLDAGDAPVWRSAEAPHFFDAEVVGRLAVADLDFDPIYNGQDFEITEVEIAPDAEVTALRGTYFVKVRFLNFGSPQELTYLLRATGAGGALRIVDIEAPEWRLSDLI</sequence>
<keyword evidence="1" id="KW-0732">Signal</keyword>
<keyword evidence="3" id="KW-1185">Reference proteome</keyword>
<evidence type="ECO:0000313" key="3">
    <source>
        <dbReference type="Proteomes" id="UP000609531"/>
    </source>
</evidence>
<accession>A0A934MI74</accession>
<dbReference type="Proteomes" id="UP000609531">
    <property type="component" value="Unassembled WGS sequence"/>
</dbReference>
<evidence type="ECO:0008006" key="4">
    <source>
        <dbReference type="Google" id="ProtNLM"/>
    </source>
</evidence>
<organism evidence="2 3">
    <name type="scientific">Acuticoccus mangrovi</name>
    <dbReference type="NCBI Taxonomy" id="2796142"/>
    <lineage>
        <taxon>Bacteria</taxon>
        <taxon>Pseudomonadati</taxon>
        <taxon>Pseudomonadota</taxon>
        <taxon>Alphaproteobacteria</taxon>
        <taxon>Hyphomicrobiales</taxon>
        <taxon>Amorphaceae</taxon>
        <taxon>Acuticoccus</taxon>
    </lineage>
</organism>
<feature type="chain" id="PRO_5037808888" description="DUF3828 domain-containing protein" evidence="1">
    <location>
        <begin position="32"/>
        <end position="162"/>
    </location>
</feature>
<gene>
    <name evidence="2" type="ORF">JCR33_14310</name>
</gene>
<evidence type="ECO:0000313" key="2">
    <source>
        <dbReference type="EMBL" id="MBJ3776876.1"/>
    </source>
</evidence>
<comment type="caution">
    <text evidence="2">The sequence shown here is derived from an EMBL/GenBank/DDBJ whole genome shotgun (WGS) entry which is preliminary data.</text>
</comment>
<feature type="signal peptide" evidence="1">
    <location>
        <begin position="1"/>
        <end position="31"/>
    </location>
</feature>
<reference evidence="2" key="1">
    <citation type="submission" date="2020-12" db="EMBL/GenBank/DDBJ databases">
        <title>Bacterial taxonomy.</title>
        <authorList>
            <person name="Pan X."/>
        </authorList>
    </citation>
    <scope>NUCLEOTIDE SEQUENCE</scope>
    <source>
        <strain evidence="2">B2012</strain>
    </source>
</reference>